<proteinExistence type="inferred from homology"/>
<dbReference type="RefSeq" id="WP_279252284.1">
    <property type="nucleotide sequence ID" value="NZ_SHNP01000002.1"/>
</dbReference>
<accession>A0ABT3SUP5</accession>
<comment type="caution">
    <text evidence="7">The sequence shown here is derived from an EMBL/GenBank/DDBJ whole genome shotgun (WGS) entry which is preliminary data.</text>
</comment>
<feature type="transmembrane region" description="Helical" evidence="6">
    <location>
        <begin position="167"/>
        <end position="187"/>
    </location>
</feature>
<feature type="transmembrane region" description="Helical" evidence="6">
    <location>
        <begin position="65"/>
        <end position="86"/>
    </location>
</feature>
<keyword evidence="8" id="KW-1185">Reference proteome</keyword>
<dbReference type="PANTHER" id="PTHR30028">
    <property type="entry name" value="UPF0014 INNER MEMBRANE PROTEIN YBBM-RELATED"/>
    <property type="match status" value="1"/>
</dbReference>
<evidence type="ECO:0000256" key="6">
    <source>
        <dbReference type="SAM" id="Phobius"/>
    </source>
</evidence>
<name>A0ABT3SUP5_9GAMM</name>
<comment type="similarity">
    <text evidence="2">Belongs to the UPF0014 family.</text>
</comment>
<reference evidence="7" key="1">
    <citation type="submission" date="2019-02" db="EMBL/GenBank/DDBJ databases">
        <authorList>
            <person name="Li S.-H."/>
        </authorList>
    </citation>
    <scope>NUCLEOTIDE SEQUENCE</scope>
    <source>
        <strain evidence="7">IMCC8485</strain>
    </source>
</reference>
<feature type="transmembrane region" description="Helical" evidence="6">
    <location>
        <begin position="207"/>
        <end position="229"/>
    </location>
</feature>
<evidence type="ECO:0000256" key="3">
    <source>
        <dbReference type="ARBA" id="ARBA00022692"/>
    </source>
</evidence>
<sequence>MENPVITLSLEQLALTFIPVVITLAILLRWSYGVGRATYALGRMVIQLMAIGYVLAWIFQANNGLLILMVLSIMLCSATWIAVGTVSEHRRHLLQAAFLSMLLGGGLTLLLITQVALQIEPWYLPQYLVPLAGMVFANAMTAVSLAAERLYSELGHQVAWEEARIKAYHAAMIPVINSLLAVGLVSLPGMMTGQILSGVSPPVASRYQIMVMCMIFASAGISTAVFLVLCKAKVLATQLALVNDSTAVNR</sequence>
<evidence type="ECO:0000256" key="5">
    <source>
        <dbReference type="ARBA" id="ARBA00023136"/>
    </source>
</evidence>
<dbReference type="Pfam" id="PF03649">
    <property type="entry name" value="UPF0014"/>
    <property type="match status" value="2"/>
</dbReference>
<evidence type="ECO:0000313" key="8">
    <source>
        <dbReference type="Proteomes" id="UP001143307"/>
    </source>
</evidence>
<organism evidence="7 8">
    <name type="scientific">Candidatus Seongchinamella marina</name>
    <dbReference type="NCBI Taxonomy" id="2518990"/>
    <lineage>
        <taxon>Bacteria</taxon>
        <taxon>Pseudomonadati</taxon>
        <taxon>Pseudomonadota</taxon>
        <taxon>Gammaproteobacteria</taxon>
        <taxon>Cellvibrionales</taxon>
        <taxon>Halieaceae</taxon>
        <taxon>Seongchinamella</taxon>
    </lineage>
</organism>
<dbReference type="EMBL" id="SHNP01000002">
    <property type="protein sequence ID" value="MCX2973366.1"/>
    <property type="molecule type" value="Genomic_DNA"/>
</dbReference>
<feature type="transmembrane region" description="Helical" evidence="6">
    <location>
        <begin position="93"/>
        <end position="115"/>
    </location>
</feature>
<evidence type="ECO:0000256" key="2">
    <source>
        <dbReference type="ARBA" id="ARBA00005268"/>
    </source>
</evidence>
<keyword evidence="4 6" id="KW-1133">Transmembrane helix</keyword>
<comment type="subcellular location">
    <subcellularLocation>
        <location evidence="1">Membrane</location>
        <topology evidence="1">Multi-pass membrane protein</topology>
    </subcellularLocation>
</comment>
<feature type="transmembrane region" description="Helical" evidence="6">
    <location>
        <begin position="40"/>
        <end position="59"/>
    </location>
</feature>
<evidence type="ECO:0000256" key="1">
    <source>
        <dbReference type="ARBA" id="ARBA00004141"/>
    </source>
</evidence>
<evidence type="ECO:0000256" key="4">
    <source>
        <dbReference type="ARBA" id="ARBA00022989"/>
    </source>
</evidence>
<keyword evidence="5 6" id="KW-0472">Membrane</keyword>
<dbReference type="PANTHER" id="PTHR30028:SF0">
    <property type="entry name" value="PROTEIN ALUMINUM SENSITIVE 3"/>
    <property type="match status" value="1"/>
</dbReference>
<feature type="transmembrane region" description="Helical" evidence="6">
    <location>
        <begin position="6"/>
        <end position="28"/>
    </location>
</feature>
<evidence type="ECO:0000313" key="7">
    <source>
        <dbReference type="EMBL" id="MCX2973366.1"/>
    </source>
</evidence>
<feature type="transmembrane region" description="Helical" evidence="6">
    <location>
        <begin position="127"/>
        <end position="147"/>
    </location>
</feature>
<protein>
    <submittedName>
        <fullName evidence="7">ABC transporter permease</fullName>
    </submittedName>
</protein>
<dbReference type="Proteomes" id="UP001143307">
    <property type="component" value="Unassembled WGS sequence"/>
</dbReference>
<keyword evidence="3 6" id="KW-0812">Transmembrane</keyword>
<dbReference type="InterPro" id="IPR005226">
    <property type="entry name" value="UPF0014_fam"/>
</dbReference>
<gene>
    <name evidence="7" type="ORF">EYC87_07175</name>
</gene>